<keyword evidence="3" id="KW-1185">Reference proteome</keyword>
<dbReference type="Pfam" id="PF03080">
    <property type="entry name" value="Neprosin"/>
    <property type="match status" value="1"/>
</dbReference>
<evidence type="ECO:0000313" key="3">
    <source>
        <dbReference type="Proteomes" id="UP000554482"/>
    </source>
</evidence>
<dbReference type="InterPro" id="IPR004314">
    <property type="entry name" value="Neprosin"/>
</dbReference>
<organism evidence="2 3">
    <name type="scientific">Thalictrum thalictroides</name>
    <name type="common">Rue-anemone</name>
    <name type="synonym">Anemone thalictroides</name>
    <dbReference type="NCBI Taxonomy" id="46969"/>
    <lineage>
        <taxon>Eukaryota</taxon>
        <taxon>Viridiplantae</taxon>
        <taxon>Streptophyta</taxon>
        <taxon>Embryophyta</taxon>
        <taxon>Tracheophyta</taxon>
        <taxon>Spermatophyta</taxon>
        <taxon>Magnoliopsida</taxon>
        <taxon>Ranunculales</taxon>
        <taxon>Ranunculaceae</taxon>
        <taxon>Thalictroideae</taxon>
        <taxon>Thalictrum</taxon>
    </lineage>
</organism>
<dbReference type="Proteomes" id="UP000554482">
    <property type="component" value="Unassembled WGS sequence"/>
</dbReference>
<dbReference type="EMBL" id="JABWDY010038767">
    <property type="protein sequence ID" value="KAF5179431.1"/>
    <property type="molecule type" value="Genomic_DNA"/>
</dbReference>
<accession>A0A7J6V3X3</accession>
<dbReference type="AlphaFoldDB" id="A0A7J6V3X3"/>
<gene>
    <name evidence="2" type="ORF">FRX31_030980</name>
</gene>
<protein>
    <submittedName>
        <fullName evidence="2">Carboxyl-terminal peptidase</fullName>
    </submittedName>
</protein>
<sequence>MVNPSLYGGDESARAFTMWLGKGGKTIGCYNTNCPGFVYTQNSIVLDQVFDTKHGHTYKGFSVKQDEQGNWWLGVGDAFDPVGYWPKELFSDLWKGADYIEIGGQVYTGENYRKWPQMGTGGEFNPNEKTIASIFQILFINHRYLPIIPGEDGALVEAHQELCYLMKDNSFKAGTLYSFQYNKGYSFQYTGSGGKSNQCRG</sequence>
<reference evidence="2 3" key="1">
    <citation type="submission" date="2020-06" db="EMBL/GenBank/DDBJ databases">
        <title>Transcriptomic and genomic resources for Thalictrum thalictroides and T. hernandezii: Facilitating candidate gene discovery in an emerging model plant lineage.</title>
        <authorList>
            <person name="Arias T."/>
            <person name="Riano-Pachon D.M."/>
            <person name="Di Stilio V.S."/>
        </authorList>
    </citation>
    <scope>NUCLEOTIDE SEQUENCE [LARGE SCALE GENOMIC DNA]</scope>
    <source>
        <strain evidence="3">cv. WT478/WT964</strain>
        <tissue evidence="2">Leaves</tissue>
    </source>
</reference>
<dbReference type="PROSITE" id="PS52045">
    <property type="entry name" value="NEPROSIN_PEP_CD"/>
    <property type="match status" value="1"/>
</dbReference>
<name>A0A7J6V3X3_THATH</name>
<comment type="caution">
    <text evidence="2">The sequence shown here is derived from an EMBL/GenBank/DDBJ whole genome shotgun (WGS) entry which is preliminary data.</text>
</comment>
<proteinExistence type="predicted"/>
<dbReference type="InterPro" id="IPR053168">
    <property type="entry name" value="Glutamic_endopeptidase"/>
</dbReference>
<feature type="domain" description="Neprosin PEP catalytic" evidence="1">
    <location>
        <begin position="1"/>
        <end position="200"/>
    </location>
</feature>
<dbReference type="OrthoDB" id="1858978at2759"/>
<dbReference type="PANTHER" id="PTHR31589">
    <property type="entry name" value="PROTEIN, PUTATIVE (DUF239)-RELATED-RELATED"/>
    <property type="match status" value="1"/>
</dbReference>
<evidence type="ECO:0000259" key="1">
    <source>
        <dbReference type="PROSITE" id="PS52045"/>
    </source>
</evidence>
<evidence type="ECO:0000313" key="2">
    <source>
        <dbReference type="EMBL" id="KAF5179431.1"/>
    </source>
</evidence>
<dbReference type="PANTHER" id="PTHR31589:SF110">
    <property type="entry name" value="PROTEIN, PUTATIVE (DUF239)-RELATED"/>
    <property type="match status" value="1"/>
</dbReference>